<dbReference type="SMART" id="SM00382">
    <property type="entry name" value="AAA"/>
    <property type="match status" value="2"/>
</dbReference>
<evidence type="ECO:0000256" key="11">
    <source>
        <dbReference type="SAM" id="MobiDB-lite"/>
    </source>
</evidence>
<feature type="compositionally biased region" description="Polar residues" evidence="11">
    <location>
        <begin position="775"/>
        <end position="785"/>
    </location>
</feature>
<sequence>MENRRNTNAGIGDEIMRTISRTFSGKSRQDEEMERYAADEAADTDSAKTRVEDWRLANDVKQIQLNDPTEGRRLGVTWSGLTVKVVPSDARLQENVLSQFNIPQQVKESRQKPELKTILDNSFGSVRPGEMLLVLGRPGSGCTTLLKMLANKRKGYAEIAGDVHYGSMNAKEAANYRGSIVINTEEELFFPTLTVGKTMDFATRLNIPQTLPKDATSPEDFRQKFKSFLMESMGIAHTEDTKVGDAFVRGVSGGERKRVSIIETLANRASVACWDNSTRGLDASTALEYTRALRCLTDAMGIATIVTLYQAGNGIYDLFDKVLVLDEGKQVFYGSREEARPFMEEQGFVCGDGANVADFLTGVTVPAERQIRPGFEGFPRNNIELERAYQNSPIKANMERELVYPTTEEAKSNTKTFVEALGMDKSKHLPASSPMTVSFQDQIKACVTRQYQILWGDKATFIIKQGSTLFQALIAGSLFYNAPANSSGLFIKGGSLFLALLFNALLAMSEVTDSFFGRPILAKHKNFGFYNPAAFCIAQVAADVPILLFQVTIFMVVLYWMTALKATAAAFFTSWFIVYLVTFVMTAFFRMIGAAFPNFDAASKVSGFSVTALILYNGYQIPKPNMHPWFVWIYWINPLSYGFESLMANEFTGQDIPCVNNNLIPNFLPQYQNSENQACAGVRGALPGATSVTGDQYLNSLSYSKDNIWRNVGILFAWWFLFIGLTIFFTLRWDDAGSSGGSLLIPRENKQRIAHAAPRDEEAQAGEKMSGTGGSNEKASGSQDLGGSLMRNTSVFTWRNLSYVVKTPTGDRTLLDNVHGYVKPGMLGALMGSSGAGKTTLLDVLAQRKTEGTIHGEILVDGRPLPVSFQRSAGYCEQLDVHEPFSTVREALEFSALLRQSRDTPREEKLAYVDTIIDLLELHDLEHTLIGRIGAGLSVEQRKRVTIGVELVSKPSILIFLDEPTSGLDGQAAFNTVRFLRKLADVGQAVLVTIHQPSALLFAQFDTLLLLAKGGKTVYFGDIGDNASTIREYFGRYDAPCPPEANPAEHMIDVVTGTHGKDWHQVWLDSPEAARMHQDLDHIITEAAGKEPGTTDDGHEFATSLWTQCKLVTNRANVSMYRNIDYVNNKFALHIGVALFIGFSFWKIGNTVADQQMVLFALFNYIFVAPGVMAQVQPLFIDRRDIYETREKKSKMYSWIAFVTGLIISEIPYLVICAVLYFICFYYTAGLPGDSDKAGAVFFVMLVYQFIYTGIAQFVAAYAPNATFASLVNPLLLGTLVSFCGVLVPYAQIQEFWRYWLYYLNPFNYLMGALLVFSDFDWNVQCSDAELARFNPPGGQTCAQYLDAWMAGPGSRNNLINPDATADCQVCQYTRGSDYLFTVNLNDYYYGWRNAAICVIFAISSYALVFVLMKLRTKASKKAE</sequence>
<dbReference type="FunFam" id="3.40.50.300:FF:000054">
    <property type="entry name" value="ABC multidrug transporter atrF"/>
    <property type="match status" value="1"/>
</dbReference>
<evidence type="ECO:0000256" key="10">
    <source>
        <dbReference type="ARBA" id="ARBA00023180"/>
    </source>
</evidence>
<dbReference type="InterPro" id="IPR043926">
    <property type="entry name" value="ABCG_dom"/>
</dbReference>
<dbReference type="InterPro" id="IPR013525">
    <property type="entry name" value="ABC2_TM"/>
</dbReference>
<dbReference type="Pfam" id="PF06422">
    <property type="entry name" value="PDR_CDR"/>
    <property type="match status" value="1"/>
</dbReference>
<dbReference type="OrthoDB" id="245989at2759"/>
<dbReference type="GO" id="GO:0005524">
    <property type="term" value="F:ATP binding"/>
    <property type="evidence" value="ECO:0007669"/>
    <property type="project" value="UniProtKB-KW"/>
</dbReference>
<feature type="compositionally biased region" description="Basic and acidic residues" evidence="11">
    <location>
        <begin position="27"/>
        <end position="38"/>
    </location>
</feature>
<keyword evidence="7" id="KW-0067">ATP-binding</keyword>
<dbReference type="Pfam" id="PF19055">
    <property type="entry name" value="ABC2_membrane_7"/>
    <property type="match status" value="1"/>
</dbReference>
<dbReference type="CDD" id="cd03232">
    <property type="entry name" value="ABCG_PDR_domain2"/>
    <property type="match status" value="1"/>
</dbReference>
<feature type="transmembrane region" description="Helical" evidence="12">
    <location>
        <begin position="1275"/>
        <end position="1293"/>
    </location>
</feature>
<comment type="subcellular location">
    <subcellularLocation>
        <location evidence="1">Cell membrane</location>
        <topology evidence="1">Multi-pass membrane protein</topology>
    </subcellularLocation>
</comment>
<dbReference type="GO" id="GO:0005886">
    <property type="term" value="C:plasma membrane"/>
    <property type="evidence" value="ECO:0007669"/>
    <property type="project" value="UniProtKB-SubCell"/>
</dbReference>
<dbReference type="EMBL" id="QGDH01000187">
    <property type="protein sequence ID" value="RAR03224.1"/>
    <property type="molecule type" value="Genomic_DNA"/>
</dbReference>
<evidence type="ECO:0000256" key="7">
    <source>
        <dbReference type="ARBA" id="ARBA00022840"/>
    </source>
</evidence>
<evidence type="ECO:0000313" key="15">
    <source>
        <dbReference type="Proteomes" id="UP000249619"/>
    </source>
</evidence>
<keyword evidence="9 12" id="KW-0472">Membrane</keyword>
<protein>
    <submittedName>
        <fullName evidence="14">Abc transporter</fullName>
        <ecNumber evidence="14">3.6.1.15</ecNumber>
        <ecNumber evidence="14">3.6.1.3</ecNumber>
    </submittedName>
</protein>
<dbReference type="EC" id="3.6.1.3" evidence="14"/>
<feature type="transmembrane region" description="Helical" evidence="12">
    <location>
        <begin position="708"/>
        <end position="731"/>
    </location>
</feature>
<proteinExistence type="inferred from homology"/>
<evidence type="ECO:0000313" key="14">
    <source>
        <dbReference type="EMBL" id="RAR03224.1"/>
    </source>
</evidence>
<evidence type="ECO:0000256" key="1">
    <source>
        <dbReference type="ARBA" id="ARBA00004651"/>
    </source>
</evidence>
<feature type="domain" description="ABC transporter" evidence="13">
    <location>
        <begin position="104"/>
        <end position="352"/>
    </location>
</feature>
<comment type="similarity">
    <text evidence="2">Belongs to the ABC transporter superfamily. ABCG family. PDR (TC 3.A.1.205) subfamily.</text>
</comment>
<feature type="transmembrane region" description="Helical" evidence="12">
    <location>
        <begin position="1240"/>
        <end position="1263"/>
    </location>
</feature>
<dbReference type="InterPro" id="IPR027417">
    <property type="entry name" value="P-loop_NTPase"/>
</dbReference>
<organism evidence="14 15">
    <name type="scientific">Stemphylium lycopersici</name>
    <name type="common">Tomato gray leaf spot disease fungus</name>
    <name type="synonym">Thyrospora lycopersici</name>
    <dbReference type="NCBI Taxonomy" id="183478"/>
    <lineage>
        <taxon>Eukaryota</taxon>
        <taxon>Fungi</taxon>
        <taxon>Dikarya</taxon>
        <taxon>Ascomycota</taxon>
        <taxon>Pezizomycotina</taxon>
        <taxon>Dothideomycetes</taxon>
        <taxon>Pleosporomycetidae</taxon>
        <taxon>Pleosporales</taxon>
        <taxon>Pleosporineae</taxon>
        <taxon>Pleosporaceae</taxon>
        <taxon>Stemphylium</taxon>
    </lineage>
</organism>
<dbReference type="InterPro" id="IPR017871">
    <property type="entry name" value="ABC_transporter-like_CS"/>
</dbReference>
<dbReference type="Pfam" id="PF00005">
    <property type="entry name" value="ABC_tran"/>
    <property type="match status" value="2"/>
</dbReference>
<keyword evidence="5 12" id="KW-0812">Transmembrane</keyword>
<feature type="transmembrane region" description="Helical" evidence="12">
    <location>
        <begin position="1197"/>
        <end position="1228"/>
    </location>
</feature>
<evidence type="ECO:0000256" key="2">
    <source>
        <dbReference type="ARBA" id="ARBA00006012"/>
    </source>
</evidence>
<gene>
    <name evidence="14" type="ORF">DDE83_008292</name>
</gene>
<dbReference type="GO" id="GO:0140359">
    <property type="term" value="F:ABC-type transporter activity"/>
    <property type="evidence" value="ECO:0007669"/>
    <property type="project" value="InterPro"/>
</dbReference>
<feature type="transmembrane region" description="Helical" evidence="12">
    <location>
        <begin position="1390"/>
        <end position="1412"/>
    </location>
</feature>
<feature type="transmembrane region" description="Helical" evidence="12">
    <location>
        <begin position="568"/>
        <end position="589"/>
    </location>
</feature>
<feature type="domain" description="ABC transporter" evidence="13">
    <location>
        <begin position="799"/>
        <end position="1039"/>
    </location>
</feature>
<keyword evidence="4" id="KW-1003">Cell membrane</keyword>
<accession>A0A364MTU2</accession>
<keyword evidence="6" id="KW-0547">Nucleotide-binding</keyword>
<dbReference type="PANTHER" id="PTHR19241">
    <property type="entry name" value="ATP-BINDING CASSETTE TRANSPORTER"/>
    <property type="match status" value="1"/>
</dbReference>
<dbReference type="InterPro" id="IPR003593">
    <property type="entry name" value="AAA+_ATPase"/>
</dbReference>
<dbReference type="PROSITE" id="PS00211">
    <property type="entry name" value="ABC_TRANSPORTER_1"/>
    <property type="match status" value="1"/>
</dbReference>
<evidence type="ECO:0000256" key="9">
    <source>
        <dbReference type="ARBA" id="ARBA00023136"/>
    </source>
</evidence>
<dbReference type="STRING" id="183478.A0A364MTU2"/>
<dbReference type="InterPro" id="IPR034003">
    <property type="entry name" value="ABCG_PDR_2"/>
</dbReference>
<keyword evidence="14" id="KW-0378">Hydrolase</keyword>
<dbReference type="CDD" id="cd03233">
    <property type="entry name" value="ABCG_PDR_domain1"/>
    <property type="match status" value="1"/>
</dbReference>
<dbReference type="SUPFAM" id="SSF52540">
    <property type="entry name" value="P-loop containing nucleoside triphosphate hydrolases"/>
    <property type="match status" value="2"/>
</dbReference>
<evidence type="ECO:0000256" key="3">
    <source>
        <dbReference type="ARBA" id="ARBA00022448"/>
    </source>
</evidence>
<comment type="caution">
    <text evidence="14">The sequence shown here is derived from an EMBL/GenBank/DDBJ whole genome shotgun (WGS) entry which is preliminary data.</text>
</comment>
<dbReference type="Pfam" id="PF01061">
    <property type="entry name" value="ABC2_membrane"/>
    <property type="match status" value="2"/>
</dbReference>
<evidence type="ECO:0000256" key="4">
    <source>
        <dbReference type="ARBA" id="ARBA00022475"/>
    </source>
</evidence>
<dbReference type="InterPro" id="IPR034001">
    <property type="entry name" value="ABCG_PDR_1"/>
</dbReference>
<feature type="transmembrane region" description="Helical" evidence="12">
    <location>
        <begin position="529"/>
        <end position="562"/>
    </location>
</feature>
<evidence type="ECO:0000256" key="12">
    <source>
        <dbReference type="SAM" id="Phobius"/>
    </source>
</evidence>
<keyword evidence="3" id="KW-0813">Transport</keyword>
<feature type="region of interest" description="Disordered" evidence="11">
    <location>
        <begin position="24"/>
        <end position="44"/>
    </location>
</feature>
<reference evidence="15" key="1">
    <citation type="submission" date="2018-05" db="EMBL/GenBank/DDBJ databases">
        <title>Draft genome sequence of Stemphylium lycopersici strain CIDEFI 213.</title>
        <authorList>
            <person name="Medina R."/>
            <person name="Franco M.E.E."/>
            <person name="Lucentini C.G."/>
            <person name="Saparrat M.C.N."/>
            <person name="Balatti P.A."/>
        </authorList>
    </citation>
    <scope>NUCLEOTIDE SEQUENCE [LARGE SCALE GENOMIC DNA]</scope>
    <source>
        <strain evidence="15">CIDEFI 213</strain>
    </source>
</reference>
<dbReference type="PROSITE" id="PS50893">
    <property type="entry name" value="ABC_TRANSPORTER_2"/>
    <property type="match status" value="2"/>
</dbReference>
<dbReference type="InterPro" id="IPR010929">
    <property type="entry name" value="PDR_CDR_ABC"/>
</dbReference>
<dbReference type="EC" id="3.6.1.15" evidence="14"/>
<feature type="transmembrane region" description="Helical" evidence="12">
    <location>
        <begin position="1131"/>
        <end position="1149"/>
    </location>
</feature>
<evidence type="ECO:0000256" key="6">
    <source>
        <dbReference type="ARBA" id="ARBA00022741"/>
    </source>
</evidence>
<feature type="transmembrane region" description="Helical" evidence="12">
    <location>
        <begin position="1155"/>
        <end position="1176"/>
    </location>
</feature>
<evidence type="ECO:0000256" key="8">
    <source>
        <dbReference type="ARBA" id="ARBA00022989"/>
    </source>
</evidence>
<name>A0A364MTU2_STELY</name>
<evidence type="ECO:0000259" key="13">
    <source>
        <dbReference type="PROSITE" id="PS50893"/>
    </source>
</evidence>
<evidence type="ECO:0000256" key="5">
    <source>
        <dbReference type="ARBA" id="ARBA00022692"/>
    </source>
</evidence>
<dbReference type="GO" id="GO:0016887">
    <property type="term" value="F:ATP hydrolysis activity"/>
    <property type="evidence" value="ECO:0007669"/>
    <property type="project" value="InterPro"/>
</dbReference>
<keyword evidence="10" id="KW-0325">Glycoprotein</keyword>
<keyword evidence="8 12" id="KW-1133">Transmembrane helix</keyword>
<keyword evidence="15" id="KW-1185">Reference proteome</keyword>
<feature type="region of interest" description="Disordered" evidence="11">
    <location>
        <begin position="754"/>
        <end position="785"/>
    </location>
</feature>
<dbReference type="FunFam" id="3.40.50.300:FF:001465">
    <property type="entry name" value="ABC multidrug transporter (Eurofung)"/>
    <property type="match status" value="1"/>
</dbReference>
<dbReference type="Proteomes" id="UP000249619">
    <property type="component" value="Unassembled WGS sequence"/>
</dbReference>
<dbReference type="Gene3D" id="3.40.50.300">
    <property type="entry name" value="P-loop containing nucleotide triphosphate hydrolases"/>
    <property type="match status" value="2"/>
</dbReference>
<dbReference type="InterPro" id="IPR003439">
    <property type="entry name" value="ABC_transporter-like_ATP-bd"/>
</dbReference>